<comment type="similarity">
    <text evidence="3">In the N-terminal section; belongs to the PMEI family.</text>
</comment>
<reference evidence="9" key="1">
    <citation type="journal article" date="2016" name="Nat. Genet.">
        <title>The genome sequences of Arachis duranensis and Arachis ipaensis, the diploid ancestors of cultivated peanut.</title>
        <authorList>
            <person name="Bertioli D.J."/>
            <person name="Cannon S.B."/>
            <person name="Froenicke L."/>
            <person name="Huang G."/>
            <person name="Farmer A.D."/>
            <person name="Cannon E.K."/>
            <person name="Liu X."/>
            <person name="Gao D."/>
            <person name="Clevenger J."/>
            <person name="Dash S."/>
            <person name="Ren L."/>
            <person name="Moretzsohn M.C."/>
            <person name="Shirasawa K."/>
            <person name="Huang W."/>
            <person name="Vidigal B."/>
            <person name="Abernathy B."/>
            <person name="Chu Y."/>
            <person name="Niederhuth C.E."/>
            <person name="Umale P."/>
            <person name="Araujo A.C."/>
            <person name="Kozik A."/>
            <person name="Kim K.D."/>
            <person name="Burow M.D."/>
            <person name="Varshney R.K."/>
            <person name="Wang X."/>
            <person name="Zhang X."/>
            <person name="Barkley N."/>
            <person name="Guimaraes P.M."/>
            <person name="Isobe S."/>
            <person name="Guo B."/>
            <person name="Liao B."/>
            <person name="Stalker H.T."/>
            <person name="Schmitz R.J."/>
            <person name="Scheffler B.E."/>
            <person name="Leal-Bertioli S.C."/>
            <person name="Xun X."/>
            <person name="Jackson S.A."/>
            <person name="Michelmore R."/>
            <person name="Ozias-Akins P."/>
        </authorList>
    </citation>
    <scope>NUCLEOTIDE SEQUENCE [LARGE SCALE GENOMIC DNA]</scope>
    <source>
        <strain evidence="9">cv. V14167</strain>
    </source>
</reference>
<dbReference type="UniPathway" id="UPA00545">
    <property type="reaction ID" value="UER00823"/>
</dbReference>
<keyword evidence="5" id="KW-0964">Secreted</keyword>
<evidence type="ECO:0000256" key="1">
    <source>
        <dbReference type="ARBA" id="ARBA00004191"/>
    </source>
</evidence>
<keyword evidence="7 8" id="KW-0063">Aspartyl esterase</keyword>
<evidence type="ECO:0000256" key="2">
    <source>
        <dbReference type="ARBA" id="ARBA00005184"/>
    </source>
</evidence>
<comment type="pathway">
    <text evidence="2 8">Glycan metabolism; pectin degradation; 2-dehydro-3-deoxy-D-gluconate from pectin: step 1/5.</text>
</comment>
<dbReference type="PROSITE" id="PS00503">
    <property type="entry name" value="PECTINESTERASE_2"/>
    <property type="match status" value="1"/>
</dbReference>
<feature type="signal peptide" evidence="8">
    <location>
        <begin position="1"/>
        <end position="24"/>
    </location>
</feature>
<protein>
    <recommendedName>
        <fullName evidence="8">Pectinesterase</fullName>
        <ecNumber evidence="8">3.1.1.11</ecNumber>
    </recommendedName>
</protein>
<comment type="subcellular location">
    <subcellularLocation>
        <location evidence="1">Secreted</location>
        <location evidence="1">Cell wall</location>
    </subcellularLocation>
</comment>
<evidence type="ECO:0000256" key="7">
    <source>
        <dbReference type="ARBA" id="ARBA00023085"/>
    </source>
</evidence>
<dbReference type="InterPro" id="IPR000070">
    <property type="entry name" value="Pectinesterase_cat"/>
</dbReference>
<dbReference type="FunFam" id="2.160.20.10:FF:000001">
    <property type="entry name" value="Pectinesterase"/>
    <property type="match status" value="1"/>
</dbReference>
<dbReference type="GO" id="GO:0045490">
    <property type="term" value="P:pectin catabolic process"/>
    <property type="evidence" value="ECO:0007669"/>
    <property type="project" value="UniProtKB-UniRule"/>
</dbReference>
<dbReference type="PANTHER" id="PTHR31707">
    <property type="entry name" value="PECTINESTERASE"/>
    <property type="match status" value="1"/>
</dbReference>
<dbReference type="RefSeq" id="XP_020988442.1">
    <property type="nucleotide sequence ID" value="XM_021132783.2"/>
</dbReference>
<dbReference type="Pfam" id="PF01095">
    <property type="entry name" value="Pectinesterase"/>
    <property type="match status" value="1"/>
</dbReference>
<evidence type="ECO:0000256" key="5">
    <source>
        <dbReference type="ARBA" id="ARBA00022512"/>
    </source>
</evidence>
<proteinExistence type="inferred from homology"/>
<dbReference type="Proteomes" id="UP000515211">
    <property type="component" value="Chromosome 10"/>
</dbReference>
<dbReference type="AlphaFoldDB" id="A0A6P5MT51"/>
<dbReference type="Pfam" id="PF04043">
    <property type="entry name" value="PMEI"/>
    <property type="match status" value="1"/>
</dbReference>
<dbReference type="Gene3D" id="2.160.20.10">
    <property type="entry name" value="Single-stranded right-handed beta-helix, Pectin lyase-like"/>
    <property type="match status" value="1"/>
</dbReference>
<sequence>MSFLSISLFLSIFFFLLFFTPSSSLSLSSFPSSSSSSVACKSTLYPKLCRTLLSTIRNSPFDPYSYGKFSIKQSLKQATKLEKVFNDFLNRHNHQSNNNSSSLNNAEVSAIVDCRDLNKLNVDYLLSISAELKYANNNDYYYSNGAAELVDKIESYLSAVATNHETCYDGLVATKGGIGNVLAASLKGATELYSVSLGLVSVALDKNTKKNNNKTRKHGLPTKNFMVREPLEKLIKLLRTKYSCKKNSNCSRSERILKESKSQGILLKDFVIVSHYEGSDNYSSIGEAIAAAPNNTRPEDGYFVVYVREGYYEEYVVVPKEKKNILLIGDGINNTIITGNHSFIDGWSTFNSSTFAVSGERFIAVDITFRNTAGPEKHQAVAVRNNADLSTFYRCSFEGYQDTLYVHSLRQFYRECHIYGTVDFIFGNAAVVFQSCNIYARNPMANQKNAVTAQGRNDPNMNTGISIHNCSISAAPDLNTSSTVTYLGRPWKEYSRTVYLQSYIGDLIEPSGWLEWNGTIGLDTLFYGEFNNYGPGSNTSNRVHWPGYVLLNATQASNFTVLNFTLGNTWLPDTDIPYTEGLLN</sequence>
<dbReference type="InterPro" id="IPR011050">
    <property type="entry name" value="Pectin_lyase_fold/virulence"/>
</dbReference>
<keyword evidence="8" id="KW-0732">Signal</keyword>
<dbReference type="EC" id="3.1.1.11" evidence="8"/>
<dbReference type="SUPFAM" id="SSF51126">
    <property type="entry name" value="Pectin lyase-like"/>
    <property type="match status" value="1"/>
</dbReference>
<comment type="similarity">
    <text evidence="4">In the C-terminal section; belongs to the pectinesterase family.</text>
</comment>
<dbReference type="GO" id="GO:0030599">
    <property type="term" value="F:pectinesterase activity"/>
    <property type="evidence" value="ECO:0007669"/>
    <property type="project" value="UniProtKB-UniRule"/>
</dbReference>
<keyword evidence="9" id="KW-1185">Reference proteome</keyword>
<reference evidence="10" key="2">
    <citation type="submission" date="2025-08" db="UniProtKB">
        <authorList>
            <consortium name="RefSeq"/>
        </authorList>
    </citation>
    <scope>IDENTIFICATION</scope>
    <source>
        <tissue evidence="10">Whole plant</tissue>
    </source>
</reference>
<dbReference type="InterPro" id="IPR035513">
    <property type="entry name" value="Invertase/methylesterase_inhib"/>
</dbReference>
<dbReference type="NCBIfam" id="TIGR01614">
    <property type="entry name" value="PME_inhib"/>
    <property type="match status" value="1"/>
</dbReference>
<name>A0A6P5MT51_ARADU</name>
<feature type="chain" id="PRO_5038206018" description="Pectinesterase" evidence="8">
    <location>
        <begin position="25"/>
        <end position="584"/>
    </location>
</feature>
<gene>
    <name evidence="10" type="primary">LOC107471635</name>
</gene>
<comment type="catalytic activity">
    <reaction evidence="8">
        <text>[(1-&gt;4)-alpha-D-galacturonosyl methyl ester](n) + n H2O = [(1-&gt;4)-alpha-D-galacturonosyl](n) + n methanol + n H(+)</text>
        <dbReference type="Rhea" id="RHEA:22380"/>
        <dbReference type="Rhea" id="RHEA-COMP:14570"/>
        <dbReference type="Rhea" id="RHEA-COMP:14573"/>
        <dbReference type="ChEBI" id="CHEBI:15377"/>
        <dbReference type="ChEBI" id="CHEBI:15378"/>
        <dbReference type="ChEBI" id="CHEBI:17790"/>
        <dbReference type="ChEBI" id="CHEBI:140522"/>
        <dbReference type="ChEBI" id="CHEBI:140523"/>
        <dbReference type="EC" id="3.1.1.11"/>
    </reaction>
</comment>
<dbReference type="InterPro" id="IPR033131">
    <property type="entry name" value="Pectinesterase_Asp_AS"/>
</dbReference>
<organism evidence="9 10">
    <name type="scientific">Arachis duranensis</name>
    <name type="common">Wild peanut</name>
    <dbReference type="NCBI Taxonomy" id="130453"/>
    <lineage>
        <taxon>Eukaryota</taxon>
        <taxon>Viridiplantae</taxon>
        <taxon>Streptophyta</taxon>
        <taxon>Embryophyta</taxon>
        <taxon>Tracheophyta</taxon>
        <taxon>Spermatophyta</taxon>
        <taxon>Magnoliopsida</taxon>
        <taxon>eudicotyledons</taxon>
        <taxon>Gunneridae</taxon>
        <taxon>Pentapetalae</taxon>
        <taxon>rosids</taxon>
        <taxon>fabids</taxon>
        <taxon>Fabales</taxon>
        <taxon>Fabaceae</taxon>
        <taxon>Papilionoideae</taxon>
        <taxon>50 kb inversion clade</taxon>
        <taxon>dalbergioids sensu lato</taxon>
        <taxon>Dalbergieae</taxon>
        <taxon>Pterocarpus clade</taxon>
        <taxon>Arachis</taxon>
    </lineage>
</organism>
<keyword evidence="5" id="KW-0134">Cell wall</keyword>
<dbReference type="CDD" id="cd15798">
    <property type="entry name" value="PMEI-like_3"/>
    <property type="match status" value="1"/>
</dbReference>
<dbReference type="GO" id="GO:0042545">
    <property type="term" value="P:cell wall modification"/>
    <property type="evidence" value="ECO:0007669"/>
    <property type="project" value="UniProtKB-UniRule"/>
</dbReference>
<dbReference type="GO" id="GO:0004857">
    <property type="term" value="F:enzyme inhibitor activity"/>
    <property type="evidence" value="ECO:0007669"/>
    <property type="project" value="InterPro"/>
</dbReference>
<evidence type="ECO:0000256" key="8">
    <source>
        <dbReference type="RuleBase" id="RU000589"/>
    </source>
</evidence>
<dbReference type="SMART" id="SM00856">
    <property type="entry name" value="PMEI"/>
    <property type="match status" value="1"/>
</dbReference>
<dbReference type="InterPro" id="IPR006501">
    <property type="entry name" value="Pectinesterase_inhib_dom"/>
</dbReference>
<dbReference type="Gene3D" id="1.20.140.40">
    <property type="entry name" value="Invertase/pectin methylesterase inhibitor family protein"/>
    <property type="match status" value="1"/>
</dbReference>
<evidence type="ECO:0000256" key="4">
    <source>
        <dbReference type="ARBA" id="ARBA00007786"/>
    </source>
</evidence>
<dbReference type="SUPFAM" id="SSF101148">
    <property type="entry name" value="Plant invertase/pectin methylesterase inhibitor"/>
    <property type="match status" value="1"/>
</dbReference>
<evidence type="ECO:0000313" key="10">
    <source>
        <dbReference type="RefSeq" id="XP_020988442.1"/>
    </source>
</evidence>
<evidence type="ECO:0000313" key="9">
    <source>
        <dbReference type="Proteomes" id="UP000515211"/>
    </source>
</evidence>
<evidence type="ECO:0000256" key="3">
    <source>
        <dbReference type="ARBA" id="ARBA00006027"/>
    </source>
</evidence>
<evidence type="ECO:0000256" key="6">
    <source>
        <dbReference type="ARBA" id="ARBA00022801"/>
    </source>
</evidence>
<keyword evidence="6 8" id="KW-0378">Hydrolase</keyword>
<dbReference type="GeneID" id="107471635"/>
<dbReference type="InterPro" id="IPR012334">
    <property type="entry name" value="Pectin_lyas_fold"/>
</dbReference>
<dbReference type="KEGG" id="adu:107471635"/>
<accession>A0A6P5MT51</accession>